<gene>
    <name evidence="1" type="ORF">Harvfovirus40_9</name>
</gene>
<proteinExistence type="predicted"/>
<name>A0A3G5A2U5_9VIRU</name>
<protein>
    <submittedName>
        <fullName evidence="1">Uncharacterized protein</fullName>
    </submittedName>
</protein>
<sequence>MNKATLHNLWMVRFNKGGVAAIVELRVKPEPLFVRILNLHNGDHFLVITKENFRAFDASEKFFNLRAAAKGNVGIEVKRGLAMEDNSEEIPVLYVKYKKVDDMVKDLEFFIEKMLELNLESDVKTYELKYNDSDQETLKTIENDILAGDSVRR</sequence>
<accession>A0A3G5A2U5</accession>
<reference evidence="1" key="1">
    <citation type="submission" date="2018-10" db="EMBL/GenBank/DDBJ databases">
        <title>Hidden diversity of soil giant viruses.</title>
        <authorList>
            <person name="Schulz F."/>
            <person name="Alteio L."/>
            <person name="Goudeau D."/>
            <person name="Ryan E.M."/>
            <person name="Malmstrom R.R."/>
            <person name="Blanchard J."/>
            <person name="Woyke T."/>
        </authorList>
    </citation>
    <scope>NUCLEOTIDE SEQUENCE</scope>
    <source>
        <strain evidence="1">HAV1</strain>
    </source>
</reference>
<organism evidence="1">
    <name type="scientific">Harvfovirus sp</name>
    <dbReference type="NCBI Taxonomy" id="2487768"/>
    <lineage>
        <taxon>Viruses</taxon>
        <taxon>Varidnaviria</taxon>
        <taxon>Bamfordvirae</taxon>
        <taxon>Nucleocytoviricota</taxon>
        <taxon>Megaviricetes</taxon>
        <taxon>Imitervirales</taxon>
        <taxon>Mimiviridae</taxon>
        <taxon>Klosneuvirinae</taxon>
    </lineage>
</organism>
<evidence type="ECO:0000313" key="1">
    <source>
        <dbReference type="EMBL" id="AYV81546.1"/>
    </source>
</evidence>
<dbReference type="EMBL" id="MK072282">
    <property type="protein sequence ID" value="AYV81546.1"/>
    <property type="molecule type" value="Genomic_DNA"/>
</dbReference>